<feature type="domain" description="L,D-TPase catalytic" evidence="7">
    <location>
        <begin position="30"/>
        <end position="150"/>
    </location>
</feature>
<evidence type="ECO:0000256" key="2">
    <source>
        <dbReference type="ARBA" id="ARBA00022679"/>
    </source>
</evidence>
<reference evidence="8 9" key="1">
    <citation type="submission" date="2016-07" db="EMBL/GenBank/DDBJ databases">
        <authorList>
            <person name="Townsley L."/>
            <person name="Shank E.A."/>
        </authorList>
    </citation>
    <scope>NUCLEOTIDE SEQUENCE [LARGE SCALE GENOMIC DNA]</scope>
    <source>
        <strain evidence="8 9">CH01</strain>
    </source>
</reference>
<evidence type="ECO:0000256" key="4">
    <source>
        <dbReference type="ARBA" id="ARBA00022984"/>
    </source>
</evidence>
<dbReference type="PANTHER" id="PTHR30582">
    <property type="entry name" value="L,D-TRANSPEPTIDASE"/>
    <property type="match status" value="1"/>
</dbReference>
<evidence type="ECO:0000256" key="1">
    <source>
        <dbReference type="ARBA" id="ARBA00004752"/>
    </source>
</evidence>
<keyword evidence="2" id="KW-0808">Transferase</keyword>
<keyword evidence="3 6" id="KW-0133">Cell shape</keyword>
<evidence type="ECO:0000256" key="5">
    <source>
        <dbReference type="ARBA" id="ARBA00023316"/>
    </source>
</evidence>
<evidence type="ECO:0000259" key="7">
    <source>
        <dbReference type="PROSITE" id="PS52029"/>
    </source>
</evidence>
<dbReference type="CDD" id="cd16913">
    <property type="entry name" value="YkuD_like"/>
    <property type="match status" value="1"/>
</dbReference>
<sequence>MKVQSIDAAGNQSKFSYTEAKSSYPLSNGQLIIINTNTNKLSYYNKGKLVKTFRVATGKASSPTPTGKFKVVNKIKNRPWYKENIPGGAPNNPLGKRWMGLSVGSAYGIHGNANESSIGKSVSHGCIRMHNSEIEWLFDQINVGTTVIIAKSSSTNGQIAHSYGIAIA</sequence>
<dbReference type="Pfam" id="PF03734">
    <property type="entry name" value="YkuD"/>
    <property type="match status" value="1"/>
</dbReference>
<dbReference type="InterPro" id="IPR050979">
    <property type="entry name" value="LD-transpeptidase"/>
</dbReference>
<comment type="pathway">
    <text evidence="1 6">Cell wall biogenesis; peptidoglycan biosynthesis.</text>
</comment>
<dbReference type="Gene3D" id="2.40.440.10">
    <property type="entry name" value="L,D-transpeptidase catalytic domain-like"/>
    <property type="match status" value="1"/>
</dbReference>
<gene>
    <name evidence="8" type="ORF">BED47_05135</name>
</gene>
<keyword evidence="5 6" id="KW-0961">Cell wall biogenesis/degradation</keyword>
<dbReference type="InterPro" id="IPR005490">
    <property type="entry name" value="LD_TPept_cat_dom"/>
</dbReference>
<evidence type="ECO:0000313" key="9">
    <source>
        <dbReference type="Proteomes" id="UP000094580"/>
    </source>
</evidence>
<feature type="active site" description="Nucleophile" evidence="6">
    <location>
        <position position="126"/>
    </location>
</feature>
<evidence type="ECO:0000256" key="6">
    <source>
        <dbReference type="PROSITE-ProRule" id="PRU01373"/>
    </source>
</evidence>
<dbReference type="PROSITE" id="PS52029">
    <property type="entry name" value="LD_TPASE"/>
    <property type="match status" value="1"/>
</dbReference>
<feature type="active site" description="Proton donor/acceptor" evidence="6">
    <location>
        <position position="110"/>
    </location>
</feature>
<dbReference type="InterPro" id="IPR038063">
    <property type="entry name" value="Transpep_catalytic_dom"/>
</dbReference>
<keyword evidence="9" id="KW-1185">Reference proteome</keyword>
<evidence type="ECO:0000313" key="8">
    <source>
        <dbReference type="EMBL" id="ODG92058.1"/>
    </source>
</evidence>
<organism evidence="8 9">
    <name type="scientific">Gottfriedia luciferensis</name>
    <dbReference type="NCBI Taxonomy" id="178774"/>
    <lineage>
        <taxon>Bacteria</taxon>
        <taxon>Bacillati</taxon>
        <taxon>Bacillota</taxon>
        <taxon>Bacilli</taxon>
        <taxon>Bacillales</taxon>
        <taxon>Bacillaceae</taxon>
        <taxon>Gottfriedia</taxon>
    </lineage>
</organism>
<proteinExistence type="predicted"/>
<name>A0ABX2ZYC0_9BACI</name>
<protein>
    <recommendedName>
        <fullName evidence="7">L,D-TPase catalytic domain-containing protein</fullName>
    </recommendedName>
</protein>
<dbReference type="PANTHER" id="PTHR30582:SF4">
    <property type="entry name" value="L,D-TRANSPEPTIDASE YQJB-RELATED"/>
    <property type="match status" value="1"/>
</dbReference>
<dbReference type="Proteomes" id="UP000094580">
    <property type="component" value="Unassembled WGS sequence"/>
</dbReference>
<evidence type="ECO:0000256" key="3">
    <source>
        <dbReference type="ARBA" id="ARBA00022960"/>
    </source>
</evidence>
<accession>A0ABX2ZYC0</accession>
<comment type="caution">
    <text evidence="8">The sequence shown here is derived from an EMBL/GenBank/DDBJ whole genome shotgun (WGS) entry which is preliminary data.</text>
</comment>
<dbReference type="EMBL" id="MDKC01000013">
    <property type="protein sequence ID" value="ODG92058.1"/>
    <property type="molecule type" value="Genomic_DNA"/>
</dbReference>
<dbReference type="SUPFAM" id="SSF141523">
    <property type="entry name" value="L,D-transpeptidase catalytic domain-like"/>
    <property type="match status" value="1"/>
</dbReference>
<keyword evidence="4 6" id="KW-0573">Peptidoglycan synthesis</keyword>